<dbReference type="InterPro" id="IPR036291">
    <property type="entry name" value="NAD(P)-bd_dom_sf"/>
</dbReference>
<comment type="similarity">
    <text evidence="1">Belongs to the 3-beta-HSD family.</text>
</comment>
<protein>
    <submittedName>
        <fullName evidence="5">Sterol-4-alpha-carboxylate 3-dehydrogenase-decarboxylating</fullName>
    </submittedName>
</protein>
<evidence type="ECO:0000313" key="6">
    <source>
        <dbReference type="Proteomes" id="UP001446871"/>
    </source>
</evidence>
<dbReference type="SMART" id="SM00822">
    <property type="entry name" value="PKS_KR"/>
    <property type="match status" value="1"/>
</dbReference>
<comment type="caution">
    <text evidence="5">The sequence shown here is derived from an EMBL/GenBank/DDBJ whole genome shotgun (WGS) entry which is preliminary data.</text>
</comment>
<feature type="region of interest" description="Disordered" evidence="3">
    <location>
        <begin position="458"/>
        <end position="483"/>
    </location>
</feature>
<name>A0ABR1WGP6_9PEZI</name>
<feature type="compositionally biased region" description="Low complexity" evidence="3">
    <location>
        <begin position="466"/>
        <end position="478"/>
    </location>
</feature>
<dbReference type="InterPro" id="IPR057326">
    <property type="entry name" value="KR_dom"/>
</dbReference>
<evidence type="ECO:0000256" key="3">
    <source>
        <dbReference type="SAM" id="MobiDB-lite"/>
    </source>
</evidence>
<dbReference type="InterPro" id="IPR002225">
    <property type="entry name" value="3Beta_OHSteriod_DH/Estase"/>
</dbReference>
<proteinExistence type="inferred from homology"/>
<dbReference type="Pfam" id="PF01073">
    <property type="entry name" value="3Beta_HSD"/>
    <property type="match status" value="1"/>
</dbReference>
<sequence>MEWLQAHPLAATAAALVAVAALYLWKLNRALKATPPEVLALSPHRWTEQEIRATYRRLEREPLRWAPHLPPARPGRRYIVVGGSGGVGGQIVLHLLERGQRPESIRNVDFRAPNRPDMLKGPASRVGFVQADISDPASVEAAFAEPWPTSDGNSKESGLTVFHTAAMIVPNERRAATYDRVARVNVEGTRHVLEASRKAGASVFIATSSASTAVRPVKYLSNWFRRWPRNYVQVLDEADFDQPLRPHNEYFGNYARAKAAAERIVCGANSPGFRTGAIRPANGIYGTSVGDQLVGLCLRSGDFPSWTPNIIQNLVHASHVSIGHLLFEAALLDNGNDNGEMPGCAGRPFVITDPNPLPPSAISTMVQVLQPALLLLVAYVIELCDALGRNVPGFGWIRPRGQVALLMPATFSVSTHTPATDAAAQRPVAAGGLGYRGVYTTLEGVCQQVLDWNREHAGDTMEGKDSSSQNGSTSSSNGGLLGDKVETLVKDVRNVGTMPAAVGA</sequence>
<dbReference type="Gene3D" id="3.40.50.720">
    <property type="entry name" value="NAD(P)-binding Rossmann-like Domain"/>
    <property type="match status" value="1"/>
</dbReference>
<reference evidence="5 6" key="1">
    <citation type="submission" date="2023-01" db="EMBL/GenBank/DDBJ databases">
        <title>Analysis of 21 Apiospora genomes using comparative genomics revels a genus with tremendous synthesis potential of carbohydrate active enzymes and secondary metabolites.</title>
        <authorList>
            <person name="Sorensen T."/>
        </authorList>
    </citation>
    <scope>NUCLEOTIDE SEQUENCE [LARGE SCALE GENOMIC DNA]</scope>
    <source>
        <strain evidence="5 6">CBS 83171</strain>
    </source>
</reference>
<dbReference type="PANTHER" id="PTHR43245">
    <property type="entry name" value="BIFUNCTIONAL POLYMYXIN RESISTANCE PROTEIN ARNA"/>
    <property type="match status" value="1"/>
</dbReference>
<evidence type="ECO:0000259" key="4">
    <source>
        <dbReference type="SMART" id="SM00822"/>
    </source>
</evidence>
<dbReference type="InterPro" id="IPR050177">
    <property type="entry name" value="Lipid_A_modif_metabolic_enz"/>
</dbReference>
<dbReference type="PANTHER" id="PTHR43245:SF51">
    <property type="entry name" value="SHORT CHAIN DEHYDROGENASE_REDUCTASE FAMILY 42E, MEMBER 2"/>
    <property type="match status" value="1"/>
</dbReference>
<dbReference type="EMBL" id="JAQQWM010000001">
    <property type="protein sequence ID" value="KAK8081650.1"/>
    <property type="molecule type" value="Genomic_DNA"/>
</dbReference>
<organism evidence="5 6">
    <name type="scientific">Apiospora saccharicola</name>
    <dbReference type="NCBI Taxonomy" id="335842"/>
    <lineage>
        <taxon>Eukaryota</taxon>
        <taxon>Fungi</taxon>
        <taxon>Dikarya</taxon>
        <taxon>Ascomycota</taxon>
        <taxon>Pezizomycotina</taxon>
        <taxon>Sordariomycetes</taxon>
        <taxon>Xylariomycetidae</taxon>
        <taxon>Amphisphaeriales</taxon>
        <taxon>Apiosporaceae</taxon>
        <taxon>Apiospora</taxon>
    </lineage>
</organism>
<feature type="domain" description="Ketoreductase" evidence="4">
    <location>
        <begin position="76"/>
        <end position="287"/>
    </location>
</feature>
<evidence type="ECO:0000256" key="2">
    <source>
        <dbReference type="ARBA" id="ARBA00023002"/>
    </source>
</evidence>
<dbReference type="Proteomes" id="UP001446871">
    <property type="component" value="Unassembled WGS sequence"/>
</dbReference>
<keyword evidence="6" id="KW-1185">Reference proteome</keyword>
<evidence type="ECO:0000256" key="1">
    <source>
        <dbReference type="ARBA" id="ARBA00009219"/>
    </source>
</evidence>
<evidence type="ECO:0000313" key="5">
    <source>
        <dbReference type="EMBL" id="KAK8081650.1"/>
    </source>
</evidence>
<gene>
    <name evidence="5" type="ORF">PG996_000431</name>
</gene>
<keyword evidence="2" id="KW-0560">Oxidoreductase</keyword>
<accession>A0ABR1WGP6</accession>
<dbReference type="SUPFAM" id="SSF51735">
    <property type="entry name" value="NAD(P)-binding Rossmann-fold domains"/>
    <property type="match status" value="1"/>
</dbReference>